<keyword evidence="2" id="KW-1185">Reference proteome</keyword>
<dbReference type="KEGG" id="soy:115880072"/>
<dbReference type="InterPro" id="IPR024276">
    <property type="entry name" value="CCAP"/>
</dbReference>
<dbReference type="RefSeq" id="XP_030753057.1">
    <property type="nucleotide sequence ID" value="XM_030897197.1"/>
</dbReference>
<dbReference type="GeneID" id="115880072"/>
<dbReference type="AlphaFoldDB" id="A0A6J2XNV8"/>
<evidence type="ECO:0000313" key="4">
    <source>
        <dbReference type="RefSeq" id="XP_030753059.1"/>
    </source>
</evidence>
<evidence type="ECO:0000313" key="2">
    <source>
        <dbReference type="Proteomes" id="UP000504635"/>
    </source>
</evidence>
<gene>
    <name evidence="3 4" type="primary">LOC115880072</name>
</gene>
<dbReference type="Pfam" id="PF11105">
    <property type="entry name" value="CCAP"/>
    <property type="match status" value="1"/>
</dbReference>
<proteinExistence type="predicted"/>
<keyword evidence="1" id="KW-0472">Membrane</keyword>
<dbReference type="Proteomes" id="UP000504635">
    <property type="component" value="Unplaced"/>
</dbReference>
<reference evidence="3 4" key="1">
    <citation type="submission" date="2025-04" db="UniProtKB">
        <authorList>
            <consortium name="RefSeq"/>
        </authorList>
    </citation>
    <scope>IDENTIFICATION</scope>
    <source>
        <tissue evidence="3 4">Gonads</tissue>
    </source>
</reference>
<sequence>MACLWRSQITYVLVLSTFAMLIIEINGLFLPKRIAPYNTKEKVLLDPQKRPFCNAFTGCGRKRSNLPAITPEGDEVEDSINSLLELSEEPAVEDLSRQIMSEAKLWEAIQEANLELNRRKQQQSRDNAEDDAPIAARSATANCALPPCYI</sequence>
<evidence type="ECO:0000313" key="3">
    <source>
        <dbReference type="RefSeq" id="XP_030753057.1"/>
    </source>
</evidence>
<evidence type="ECO:0000256" key="1">
    <source>
        <dbReference type="SAM" id="Phobius"/>
    </source>
</evidence>
<organism evidence="2 3">
    <name type="scientific">Sitophilus oryzae</name>
    <name type="common">Rice weevil</name>
    <name type="synonym">Curculio oryzae</name>
    <dbReference type="NCBI Taxonomy" id="7048"/>
    <lineage>
        <taxon>Eukaryota</taxon>
        <taxon>Metazoa</taxon>
        <taxon>Ecdysozoa</taxon>
        <taxon>Arthropoda</taxon>
        <taxon>Hexapoda</taxon>
        <taxon>Insecta</taxon>
        <taxon>Pterygota</taxon>
        <taxon>Neoptera</taxon>
        <taxon>Endopterygota</taxon>
        <taxon>Coleoptera</taxon>
        <taxon>Polyphaga</taxon>
        <taxon>Cucujiformia</taxon>
        <taxon>Curculionidae</taxon>
        <taxon>Dryophthorinae</taxon>
        <taxon>Sitophilus</taxon>
    </lineage>
</organism>
<feature type="transmembrane region" description="Helical" evidence="1">
    <location>
        <begin position="12"/>
        <end position="30"/>
    </location>
</feature>
<dbReference type="RefSeq" id="XP_030753059.1">
    <property type="nucleotide sequence ID" value="XM_030897199.1"/>
</dbReference>
<accession>A0A6J2XNV8</accession>
<keyword evidence="1" id="KW-0812">Transmembrane</keyword>
<dbReference type="OrthoDB" id="6134464at2759"/>
<keyword evidence="1" id="KW-1133">Transmembrane helix</keyword>
<dbReference type="CTD" id="42683"/>
<protein>
    <submittedName>
        <fullName evidence="3 4">Cardioactive peptide</fullName>
    </submittedName>
</protein>
<name>A0A6J2XNV8_SITOR</name>